<reference evidence="6 7" key="1">
    <citation type="journal article" date="2022" name="Microbiol. Resour. Announc.">
        <title>Complete Genome Sequence of Mesorhizobium ciceri Strain R30, a Rhizobium Used as a Commercial Inoculant for Chickpea in Argentina.</title>
        <authorList>
            <person name="Foresto E."/>
            <person name="Revale S."/>
            <person name="Primo E."/>
            <person name="Nievas F."/>
            <person name="Carezzano E."/>
            <person name="Puente M."/>
            <person name="Alzari P."/>
            <person name="Mart M."/>
            <person name="Ben-Assaya M."/>
            <person name="Mornico D."/>
            <person name="Santoro M."/>
            <person name="Mart F."/>
            <person name="Giordano W."/>
            <person name="Bogino P."/>
        </authorList>
    </citation>
    <scope>NUCLEOTIDE SEQUENCE [LARGE SCALE GENOMIC DNA]</scope>
    <source>
        <strain evidence="6 7">R30</strain>
    </source>
</reference>
<dbReference type="PANTHER" id="PTHR30386:SF24">
    <property type="entry name" value="MULTIDRUG RESISTANCE EFFLUX PUMP"/>
    <property type="match status" value="1"/>
</dbReference>
<evidence type="ECO:0000313" key="7">
    <source>
        <dbReference type="Proteomes" id="UP001060070"/>
    </source>
</evidence>
<organism evidence="6 7">
    <name type="scientific">Mesorhizobium ciceri</name>
    <dbReference type="NCBI Taxonomy" id="39645"/>
    <lineage>
        <taxon>Bacteria</taxon>
        <taxon>Pseudomonadati</taxon>
        <taxon>Pseudomonadota</taxon>
        <taxon>Alphaproteobacteria</taxon>
        <taxon>Hyphomicrobiales</taxon>
        <taxon>Phyllobacteriaceae</taxon>
        <taxon>Mesorhizobium</taxon>
    </lineage>
</organism>
<sequence length="399" mass="41565">MSSNAPTTAEVRPFPNAKVAPATEAPEVPVQPVSSPPAEAPARKKRSVRSFLLPVIGIALLGAGAWYGYDYWTTGRFMISTDDAYVQADMAFISPKISGYVDQVKVSENQLVKAGDPLLVVDDGDYKIAVAQAEAQIATLSKTLDRIDAQTDAARASLQQAQAQKVADQAAADNAAKVAARASQLLKTHVGTQAQLDDAQTAVQQADAALVGADAQIAAAQANIGVLQAQRAESASTLASLQLSHDKALRDLSFTVLKAPYDGIVGNRSVEQGDLVSPGQKLAVIVPMDKLYIVANFKETQLARLVPGEKVRISVDATDGQDFEGTVSSLAPASGAVFSLLPPENATGNFTKVVQRVPVRIDVPADALKSGKLRAGLSVVVAVDSRTAPSGSASVAASN</sequence>
<name>A0AB38TC49_9HYPH</name>
<keyword evidence="3" id="KW-0472">Membrane</keyword>
<keyword evidence="7" id="KW-1185">Reference proteome</keyword>
<dbReference type="Gene3D" id="2.40.30.170">
    <property type="match status" value="1"/>
</dbReference>
<dbReference type="PANTHER" id="PTHR30386">
    <property type="entry name" value="MEMBRANE FUSION SUBUNIT OF EMRAB-TOLC MULTIDRUG EFFLUX PUMP"/>
    <property type="match status" value="1"/>
</dbReference>
<dbReference type="Proteomes" id="UP001060070">
    <property type="component" value="Chromosome"/>
</dbReference>
<feature type="domain" description="Multidrug resistance protein MdtA-like barrel-sandwich hybrid" evidence="5">
    <location>
        <begin position="91"/>
        <end position="286"/>
    </location>
</feature>
<keyword evidence="3" id="KW-0812">Transmembrane</keyword>
<dbReference type="Gene3D" id="2.40.50.100">
    <property type="match status" value="1"/>
</dbReference>
<evidence type="ECO:0000259" key="4">
    <source>
        <dbReference type="Pfam" id="PF25876"/>
    </source>
</evidence>
<dbReference type="InterPro" id="IPR050739">
    <property type="entry name" value="MFP"/>
</dbReference>
<evidence type="ECO:0000256" key="1">
    <source>
        <dbReference type="SAM" id="Coils"/>
    </source>
</evidence>
<dbReference type="Pfam" id="PF25876">
    <property type="entry name" value="HH_MFP_RND"/>
    <property type="match status" value="1"/>
</dbReference>
<keyword evidence="3" id="KW-1133">Transmembrane helix</keyword>
<dbReference type="GO" id="GO:0055085">
    <property type="term" value="P:transmembrane transport"/>
    <property type="evidence" value="ECO:0007669"/>
    <property type="project" value="InterPro"/>
</dbReference>
<feature type="domain" description="Multidrug resistance protein MdtA-like alpha-helical hairpin" evidence="4">
    <location>
        <begin position="158"/>
        <end position="223"/>
    </location>
</feature>
<dbReference type="AlphaFoldDB" id="A0AB38TC49"/>
<dbReference type="SUPFAM" id="SSF111369">
    <property type="entry name" value="HlyD-like secretion proteins"/>
    <property type="match status" value="2"/>
</dbReference>
<protein>
    <submittedName>
        <fullName evidence="6">HlyD family secretion protein</fullName>
    </submittedName>
</protein>
<evidence type="ECO:0000256" key="3">
    <source>
        <dbReference type="SAM" id="Phobius"/>
    </source>
</evidence>
<dbReference type="EMBL" id="CP088147">
    <property type="protein sequence ID" value="UTU52465.1"/>
    <property type="molecule type" value="Genomic_DNA"/>
</dbReference>
<dbReference type="RefSeq" id="WP_024502092.1">
    <property type="nucleotide sequence ID" value="NZ_CP088147.1"/>
</dbReference>
<dbReference type="InterPro" id="IPR058624">
    <property type="entry name" value="MdtA-like_HH"/>
</dbReference>
<gene>
    <name evidence="6" type="ORF">LRP29_03155</name>
</gene>
<keyword evidence="1" id="KW-0175">Coiled coil</keyword>
<dbReference type="Gene3D" id="1.10.287.470">
    <property type="entry name" value="Helix hairpin bin"/>
    <property type="match status" value="1"/>
</dbReference>
<accession>A0AB38TC49</accession>
<feature type="coiled-coil region" evidence="1">
    <location>
        <begin position="130"/>
        <end position="164"/>
    </location>
</feature>
<dbReference type="Pfam" id="PF25917">
    <property type="entry name" value="BSH_RND"/>
    <property type="match status" value="1"/>
</dbReference>
<proteinExistence type="predicted"/>
<evidence type="ECO:0000256" key="2">
    <source>
        <dbReference type="SAM" id="MobiDB-lite"/>
    </source>
</evidence>
<feature type="compositionally biased region" description="Low complexity" evidence="2">
    <location>
        <begin position="24"/>
        <end position="33"/>
    </location>
</feature>
<evidence type="ECO:0000259" key="5">
    <source>
        <dbReference type="Pfam" id="PF25917"/>
    </source>
</evidence>
<dbReference type="InterPro" id="IPR058625">
    <property type="entry name" value="MdtA-like_BSH"/>
</dbReference>
<feature type="region of interest" description="Disordered" evidence="2">
    <location>
        <begin position="1"/>
        <end position="41"/>
    </location>
</feature>
<feature type="transmembrane region" description="Helical" evidence="3">
    <location>
        <begin position="51"/>
        <end position="69"/>
    </location>
</feature>
<evidence type="ECO:0000313" key="6">
    <source>
        <dbReference type="EMBL" id="UTU52465.1"/>
    </source>
</evidence>